<name>Q4C6R1_CROWT</name>
<organism evidence="6 7">
    <name type="scientific">Crocosphaera watsonii WH 8501</name>
    <dbReference type="NCBI Taxonomy" id="165597"/>
    <lineage>
        <taxon>Bacteria</taxon>
        <taxon>Bacillati</taxon>
        <taxon>Cyanobacteriota</taxon>
        <taxon>Cyanophyceae</taxon>
        <taxon>Oscillatoriophycideae</taxon>
        <taxon>Chroococcales</taxon>
        <taxon>Aphanothecaceae</taxon>
        <taxon>Crocosphaera</taxon>
    </lineage>
</organism>
<evidence type="ECO:0000313" key="7">
    <source>
        <dbReference type="Proteomes" id="UP000003922"/>
    </source>
</evidence>
<dbReference type="InterPro" id="IPR002745">
    <property type="entry name" value="Ptrans_KptA/Tpt1"/>
</dbReference>
<reference evidence="6" key="2">
    <citation type="submission" date="2005-06" db="EMBL/GenBank/DDBJ databases">
        <title>Sequencing of the draft genome and assembly of Crocosphaera watsonii WH 8501.</title>
        <authorList>
            <consortium name="US DOE Joint Genome Institute (JGI-PGF)"/>
            <person name="Copeland A."/>
            <person name="Lucas S."/>
            <person name="Lapidus A."/>
            <person name="Barry K."/>
            <person name="Detter C."/>
            <person name="Glavina T."/>
            <person name="Hammon N."/>
            <person name="Israni S."/>
            <person name="Pitluck S."/>
            <person name="Richardson P."/>
        </authorList>
    </citation>
    <scope>NUCLEOTIDE SEQUENCE [LARGE SCALE GENOMIC DNA]</scope>
    <source>
        <strain evidence="6">WH 8501</strain>
    </source>
</reference>
<dbReference type="SUPFAM" id="SSF56399">
    <property type="entry name" value="ADP-ribosylation"/>
    <property type="match status" value="1"/>
</dbReference>
<gene>
    <name evidence="5" type="primary">kptA</name>
    <name evidence="6" type="ORF">CwatDRAFT_5127</name>
</gene>
<dbReference type="PANTHER" id="PTHR12684">
    <property type="entry name" value="PUTATIVE PHOSPHOTRANSFERASE"/>
    <property type="match status" value="1"/>
</dbReference>
<dbReference type="Gene3D" id="3.20.170.30">
    <property type="match status" value="1"/>
</dbReference>
<keyword evidence="7" id="KW-1185">Reference proteome</keyword>
<dbReference type="InterPro" id="IPR042080">
    <property type="entry name" value="RNA_2'-PTrans_N"/>
</dbReference>
<dbReference type="GO" id="GO:0006388">
    <property type="term" value="P:tRNA splicing, via endonucleolytic cleavage and ligation"/>
    <property type="evidence" value="ECO:0007669"/>
    <property type="project" value="UniProtKB-UniRule"/>
</dbReference>
<evidence type="ECO:0000256" key="1">
    <source>
        <dbReference type="ARBA" id="ARBA00009836"/>
    </source>
</evidence>
<accession>Q4C6R1</accession>
<dbReference type="GO" id="GO:0003950">
    <property type="term" value="F:NAD+ poly-ADP-ribosyltransferase activity"/>
    <property type="evidence" value="ECO:0007669"/>
    <property type="project" value="InterPro"/>
</dbReference>
<dbReference type="EC" id="2.7.1.-" evidence="5"/>
<evidence type="ECO:0000256" key="5">
    <source>
        <dbReference type="HAMAP-Rule" id="MF_00299"/>
    </source>
</evidence>
<proteinExistence type="inferred from homology"/>
<comment type="caution">
    <text evidence="6">The sequence shown here is derived from an EMBL/GenBank/DDBJ whole genome shotgun (WGS) entry which is preliminary data.</text>
</comment>
<dbReference type="EMBL" id="AADV02000003">
    <property type="protein sequence ID" value="EAM51907.1"/>
    <property type="molecule type" value="Genomic_DNA"/>
</dbReference>
<dbReference type="InterPro" id="IPR022928">
    <property type="entry name" value="RNA_2'-PTrans_KptA"/>
</dbReference>
<sequence length="200" mass="23130">MIEKPQFFYVHRNSLANKKMQSQQLIKISRFLSYHLRHAPEKLGLELEPGGWISTEKLLKACQNTKFTLTFSDLETVVKDNDKQRFSFNEAKTKIRANQGHSVNIDLQLEPLIPPVILYHGTHQKVVKTILKEGLKKMARHHVHLSERKETALKVGSRRGKPVIFVIKAQQMSEDGCIFYCSDNGVWLVDYIDPKYLTIK</sequence>
<dbReference type="KEGG" id="cwa:CwatDRAFT_5127"/>
<protein>
    <recommendedName>
        <fullName evidence="5">Probable RNA 2'-phosphotransferase</fullName>
        <ecNumber evidence="5">2.7.1.-</ecNumber>
    </recommendedName>
</protein>
<dbReference type="HAMAP" id="MF_00299">
    <property type="entry name" value="KptA"/>
    <property type="match status" value="1"/>
</dbReference>
<dbReference type="InterPro" id="IPR042081">
    <property type="entry name" value="RNA_2'-PTrans_C"/>
</dbReference>
<dbReference type="Gene3D" id="1.10.10.970">
    <property type="entry name" value="RNA 2'-phosphotransferase, Tpt1/KptA family, N-terminal domain"/>
    <property type="match status" value="1"/>
</dbReference>
<reference evidence="6" key="3">
    <citation type="submission" date="2016-12" db="EMBL/GenBank/DDBJ databases">
        <title>Annotation of the draft genome assembly of Crocosphaera watsonii WH 8501.</title>
        <authorList>
            <consortium name="US DOE Joint Genome Institute (JGI-ORNL)"/>
            <person name="Larimer F."/>
            <person name="Land M."/>
        </authorList>
    </citation>
    <scope>NUCLEOTIDE SEQUENCE</scope>
    <source>
        <strain evidence="6">WH 8501</strain>
    </source>
</reference>
<keyword evidence="3 5" id="KW-0520">NAD</keyword>
<keyword evidence="2 5" id="KW-0808">Transferase</keyword>
<dbReference type="NCBIfam" id="NF002014">
    <property type="entry name" value="PRK00819.1-4"/>
    <property type="match status" value="1"/>
</dbReference>
<evidence type="ECO:0000256" key="3">
    <source>
        <dbReference type="ARBA" id="ARBA00023027"/>
    </source>
</evidence>
<evidence type="ECO:0000256" key="2">
    <source>
        <dbReference type="ARBA" id="ARBA00022679"/>
    </source>
</evidence>
<evidence type="ECO:0000313" key="6">
    <source>
        <dbReference type="EMBL" id="EAM51907.1"/>
    </source>
</evidence>
<evidence type="ECO:0000256" key="4">
    <source>
        <dbReference type="ARBA" id="ARBA00025212"/>
    </source>
</evidence>
<dbReference type="Proteomes" id="UP000003922">
    <property type="component" value="Unassembled WGS sequence"/>
</dbReference>
<dbReference type="PANTHER" id="PTHR12684:SF2">
    <property type="entry name" value="TRNA 2'-PHOSPHOTRANSFERASE 1"/>
    <property type="match status" value="1"/>
</dbReference>
<dbReference type="AlphaFoldDB" id="Q4C6R1"/>
<reference evidence="6" key="1">
    <citation type="submission" date="2004-02" db="EMBL/GenBank/DDBJ databases">
        <authorList>
            <consortium name="DOE Joint Genome Institute"/>
        </authorList>
    </citation>
    <scope>NUCLEOTIDE SEQUENCE [LARGE SCALE GENOMIC DNA]</scope>
    <source>
        <strain evidence="6">WH 8501</strain>
    </source>
</reference>
<comment type="similarity">
    <text evidence="1 5">Belongs to the KptA/TPT1 family.</text>
</comment>
<dbReference type="GO" id="GO:0000215">
    <property type="term" value="F:tRNA 2'-phosphotransferase activity"/>
    <property type="evidence" value="ECO:0007669"/>
    <property type="project" value="TreeGrafter"/>
</dbReference>
<dbReference type="Pfam" id="PF01885">
    <property type="entry name" value="PTS_2-RNA"/>
    <property type="match status" value="1"/>
</dbReference>
<comment type="function">
    <text evidence="4 5">Removes the 2'-phosphate from RNA via an intermediate in which the phosphate is ADP-ribosylated by NAD followed by a presumed transesterification to release the RNA and generate ADP-ribose 1''-2''-cyclic phosphate (APPR&gt;P). May function as an ADP-ribosylase.</text>
</comment>